<comment type="caution">
    <text evidence="1">The sequence shown here is derived from an EMBL/GenBank/DDBJ whole genome shotgun (WGS) entry which is preliminary data.</text>
</comment>
<organism evidence="1">
    <name type="scientific">Fusarium oxysporum (strain Fo5176)</name>
    <name type="common">Fusarium vascular wilt</name>
    <dbReference type="NCBI Taxonomy" id="660025"/>
    <lineage>
        <taxon>Eukaryota</taxon>
        <taxon>Fungi</taxon>
        <taxon>Dikarya</taxon>
        <taxon>Ascomycota</taxon>
        <taxon>Pezizomycotina</taxon>
        <taxon>Sordariomycetes</taxon>
        <taxon>Hypocreomycetidae</taxon>
        <taxon>Hypocreales</taxon>
        <taxon>Nectriaceae</taxon>
        <taxon>Fusarium</taxon>
        <taxon>Fusarium oxysporum species complex</taxon>
    </lineage>
</organism>
<sequence>MTKIHYLDEGDMRYNVFIKGLHSTSYETPFPPFYIHKRRNHGLNIYISKQSPEVTASVELPRSLAAWLMGDPKHPDAKHADPKLIYLVGTIPRVGYHKISAIKDILDGEEPEAKVTSLVLRSTALARVQSFDSRFQPHFDTSASLRLV</sequence>
<proteinExistence type="predicted"/>
<protein>
    <submittedName>
        <fullName evidence="1">Uncharacterized protein</fullName>
    </submittedName>
</protein>
<dbReference type="STRING" id="660025.F9FCS7"/>
<dbReference type="EMBL" id="AFQF01001366">
    <property type="protein sequence ID" value="EGU85289.1"/>
    <property type="molecule type" value="Genomic_DNA"/>
</dbReference>
<name>F9FCS7_FUSOF</name>
<dbReference type="OrthoDB" id="5096885at2759"/>
<reference evidence="1" key="1">
    <citation type="journal article" date="2012" name="Mol. Plant Microbe Interact.">
        <title>A highly conserved effector in Fusarium oxysporum is required for full virulence on Arabidopsis.</title>
        <authorList>
            <person name="Thatcher L.F."/>
            <person name="Gardiner D.M."/>
            <person name="Kazan K."/>
            <person name="Manners J."/>
        </authorList>
    </citation>
    <scope>NUCLEOTIDE SEQUENCE [LARGE SCALE GENOMIC DNA]</scope>
    <source>
        <strain evidence="1">Fo5176</strain>
    </source>
</reference>
<evidence type="ECO:0000313" key="1">
    <source>
        <dbReference type="EMBL" id="EGU85289.1"/>
    </source>
</evidence>
<accession>F9FCS7</accession>
<gene>
    <name evidence="1" type="ORF">FOXB_04205</name>
</gene>
<dbReference type="AlphaFoldDB" id="F9FCS7"/>